<protein>
    <recommendedName>
        <fullName evidence="15 16">Type III pantothenate kinase</fullName>
        <ecNumber evidence="6 16">2.7.1.33</ecNumber>
    </recommendedName>
    <alternativeName>
        <fullName evidence="16">PanK-III</fullName>
    </alternativeName>
    <alternativeName>
        <fullName evidence="16">Pantothenic acid kinase</fullName>
    </alternativeName>
</protein>
<dbReference type="InterPro" id="IPR043129">
    <property type="entry name" value="ATPase_NBD"/>
</dbReference>
<keyword evidence="12 16" id="KW-0630">Potassium</keyword>
<dbReference type="Pfam" id="PF03309">
    <property type="entry name" value="Pan_kinase"/>
    <property type="match status" value="1"/>
</dbReference>
<accession>A0ABY7QW90</accession>
<comment type="similarity">
    <text evidence="14 16">Belongs to the type III pantothenate kinase family.</text>
</comment>
<evidence type="ECO:0000256" key="13">
    <source>
        <dbReference type="ARBA" id="ARBA00022993"/>
    </source>
</evidence>
<dbReference type="HAMAP" id="MF_01274">
    <property type="entry name" value="Pantothen_kinase_3"/>
    <property type="match status" value="1"/>
</dbReference>
<evidence type="ECO:0000256" key="15">
    <source>
        <dbReference type="ARBA" id="ARBA00040883"/>
    </source>
</evidence>
<dbReference type="PANTHER" id="PTHR34265:SF1">
    <property type="entry name" value="TYPE III PANTOTHENATE KINASE"/>
    <property type="match status" value="1"/>
</dbReference>
<comment type="catalytic activity">
    <reaction evidence="1 16">
        <text>(R)-pantothenate + ATP = (R)-4'-phosphopantothenate + ADP + H(+)</text>
        <dbReference type="Rhea" id="RHEA:16373"/>
        <dbReference type="ChEBI" id="CHEBI:10986"/>
        <dbReference type="ChEBI" id="CHEBI:15378"/>
        <dbReference type="ChEBI" id="CHEBI:29032"/>
        <dbReference type="ChEBI" id="CHEBI:30616"/>
        <dbReference type="ChEBI" id="CHEBI:456216"/>
        <dbReference type="EC" id="2.7.1.33"/>
    </reaction>
</comment>
<organism evidence="17 18">
    <name type="scientific">Peptoniphilus equinus</name>
    <dbReference type="NCBI Taxonomy" id="3016343"/>
    <lineage>
        <taxon>Bacteria</taxon>
        <taxon>Bacillati</taxon>
        <taxon>Bacillota</taxon>
        <taxon>Tissierellia</taxon>
        <taxon>Tissierellales</taxon>
        <taxon>Peptoniphilaceae</taxon>
        <taxon>Peptoniphilus</taxon>
    </lineage>
</organism>
<dbReference type="NCBIfam" id="TIGR00671">
    <property type="entry name" value="baf"/>
    <property type="match status" value="1"/>
</dbReference>
<dbReference type="GO" id="GO:0004594">
    <property type="term" value="F:pantothenate kinase activity"/>
    <property type="evidence" value="ECO:0007669"/>
    <property type="project" value="UniProtKB-EC"/>
</dbReference>
<keyword evidence="13 16" id="KW-0173">Coenzyme A biosynthesis</keyword>
<evidence type="ECO:0000256" key="12">
    <source>
        <dbReference type="ARBA" id="ARBA00022958"/>
    </source>
</evidence>
<dbReference type="SUPFAM" id="SSF53067">
    <property type="entry name" value="Actin-like ATPase domain"/>
    <property type="match status" value="2"/>
</dbReference>
<feature type="binding site" evidence="16">
    <location>
        <position position="129"/>
    </location>
    <ligand>
        <name>K(+)</name>
        <dbReference type="ChEBI" id="CHEBI:29103"/>
    </ligand>
</feature>
<keyword evidence="11 16" id="KW-0067">ATP-binding</keyword>
<dbReference type="RefSeq" id="WP_271192015.1">
    <property type="nucleotide sequence ID" value="NZ_CP115667.1"/>
</dbReference>
<comment type="pathway">
    <text evidence="4 16">Cofactor biosynthesis; coenzyme A biosynthesis; CoA from (R)-pantothenate: step 1/5.</text>
</comment>
<dbReference type="PANTHER" id="PTHR34265">
    <property type="entry name" value="TYPE III PANTOTHENATE KINASE"/>
    <property type="match status" value="1"/>
</dbReference>
<comment type="cofactor">
    <cofactor evidence="16">
        <name>NH4(+)</name>
        <dbReference type="ChEBI" id="CHEBI:28938"/>
    </cofactor>
    <cofactor evidence="16">
        <name>K(+)</name>
        <dbReference type="ChEBI" id="CHEBI:29103"/>
    </cofactor>
    <text evidence="16">A monovalent cation. Ammonium or potassium.</text>
</comment>
<dbReference type="InterPro" id="IPR004619">
    <property type="entry name" value="Type_III_PanK"/>
</dbReference>
<dbReference type="NCBIfam" id="NF009848">
    <property type="entry name" value="PRK13318.1-6"/>
    <property type="match status" value="1"/>
</dbReference>
<evidence type="ECO:0000256" key="4">
    <source>
        <dbReference type="ARBA" id="ARBA00005225"/>
    </source>
</evidence>
<evidence type="ECO:0000256" key="16">
    <source>
        <dbReference type="HAMAP-Rule" id="MF_01274"/>
    </source>
</evidence>
<sequence>MLLVIDVGNTSIVFGVYHEKELIQNFRIASDQKRTSDEYGLIFYNLLSHAGIEANQIDDVIVSSVVPNLMHTLPSMIIKYFNRRPIIVNMDLNYDLNILYDNPSAVGADRIVNAVAALEKYGGPCIIIDIGTAMTFCAVDGKRNYLGGAIFPGIGISAEALFSRTSKLPRIEIIKKDRVIQTDTVSSIQSGLYHGFNLMIDGIIEKMMEEEGWQADTTNIISTGGFSALLTHESKFDMIIDRDLTLEGLRIIYEMNSDVILKR</sequence>
<feature type="active site" description="Proton acceptor" evidence="16">
    <location>
        <position position="109"/>
    </location>
</feature>
<evidence type="ECO:0000256" key="10">
    <source>
        <dbReference type="ARBA" id="ARBA00022777"/>
    </source>
</evidence>
<evidence type="ECO:0000256" key="14">
    <source>
        <dbReference type="ARBA" id="ARBA00038036"/>
    </source>
</evidence>
<feature type="binding site" evidence="16">
    <location>
        <begin position="6"/>
        <end position="13"/>
    </location>
    <ligand>
        <name>ATP</name>
        <dbReference type="ChEBI" id="CHEBI:30616"/>
    </ligand>
</feature>
<reference evidence="17 18" key="1">
    <citation type="submission" date="2023-01" db="EMBL/GenBank/DDBJ databases">
        <authorList>
            <person name="Lee S.H."/>
            <person name="Jung H.S."/>
            <person name="Yun J.U."/>
        </authorList>
    </citation>
    <scope>NUCLEOTIDE SEQUENCE [LARGE SCALE GENOMIC DNA]</scope>
    <source>
        <strain evidence="17 18">CBA3646</strain>
    </source>
</reference>
<evidence type="ECO:0000256" key="9">
    <source>
        <dbReference type="ARBA" id="ARBA00022741"/>
    </source>
</evidence>
<evidence type="ECO:0000256" key="6">
    <source>
        <dbReference type="ARBA" id="ARBA00012102"/>
    </source>
</evidence>
<keyword evidence="7 16" id="KW-0963">Cytoplasm</keyword>
<dbReference type="CDD" id="cd24015">
    <property type="entry name" value="ASKHA_NBD_PanK-III"/>
    <property type="match status" value="1"/>
</dbReference>
<evidence type="ECO:0000256" key="7">
    <source>
        <dbReference type="ARBA" id="ARBA00022490"/>
    </source>
</evidence>
<dbReference type="Gene3D" id="3.30.420.40">
    <property type="match status" value="2"/>
</dbReference>
<comment type="subcellular location">
    <subcellularLocation>
        <location evidence="3 16">Cytoplasm</location>
    </subcellularLocation>
</comment>
<keyword evidence="9 16" id="KW-0547">Nucleotide-binding</keyword>
<keyword evidence="18" id="KW-1185">Reference proteome</keyword>
<comment type="cofactor">
    <cofactor evidence="2">
        <name>K(+)</name>
        <dbReference type="ChEBI" id="CHEBI:29103"/>
    </cofactor>
</comment>
<evidence type="ECO:0000256" key="8">
    <source>
        <dbReference type="ARBA" id="ARBA00022679"/>
    </source>
</evidence>
<dbReference type="Proteomes" id="UP001210339">
    <property type="component" value="Chromosome"/>
</dbReference>
<evidence type="ECO:0000313" key="18">
    <source>
        <dbReference type="Proteomes" id="UP001210339"/>
    </source>
</evidence>
<evidence type="ECO:0000256" key="5">
    <source>
        <dbReference type="ARBA" id="ARBA00011738"/>
    </source>
</evidence>
<evidence type="ECO:0000256" key="11">
    <source>
        <dbReference type="ARBA" id="ARBA00022840"/>
    </source>
</evidence>
<feature type="binding site" evidence="16">
    <location>
        <position position="184"/>
    </location>
    <ligand>
        <name>substrate</name>
    </ligand>
</feature>
<comment type="function">
    <text evidence="16">Catalyzes the phosphorylation of pantothenate (Pan), the first step in CoA biosynthesis.</text>
</comment>
<comment type="subunit">
    <text evidence="5 16">Homodimer.</text>
</comment>
<feature type="binding site" evidence="16">
    <location>
        <position position="132"/>
    </location>
    <ligand>
        <name>ATP</name>
        <dbReference type="ChEBI" id="CHEBI:30616"/>
    </ligand>
</feature>
<keyword evidence="10 16" id="KW-0418">Kinase</keyword>
<dbReference type="EC" id="2.7.1.33" evidence="6 16"/>
<feature type="binding site" evidence="16">
    <location>
        <position position="100"/>
    </location>
    <ligand>
        <name>substrate</name>
    </ligand>
</feature>
<feature type="binding site" evidence="16">
    <location>
        <begin position="107"/>
        <end position="110"/>
    </location>
    <ligand>
        <name>substrate</name>
    </ligand>
</feature>
<keyword evidence="8 16" id="KW-0808">Transferase</keyword>
<name>A0ABY7QW90_9FIRM</name>
<evidence type="ECO:0000313" key="17">
    <source>
        <dbReference type="EMBL" id="WBW50483.1"/>
    </source>
</evidence>
<evidence type="ECO:0000256" key="2">
    <source>
        <dbReference type="ARBA" id="ARBA00001958"/>
    </source>
</evidence>
<dbReference type="NCBIfam" id="NF009855">
    <property type="entry name" value="PRK13321.1"/>
    <property type="match status" value="1"/>
</dbReference>
<evidence type="ECO:0000256" key="3">
    <source>
        <dbReference type="ARBA" id="ARBA00004496"/>
    </source>
</evidence>
<evidence type="ECO:0000256" key="1">
    <source>
        <dbReference type="ARBA" id="ARBA00001206"/>
    </source>
</evidence>
<proteinExistence type="inferred from homology"/>
<keyword evidence="16" id="KW-0479">Metal-binding</keyword>
<dbReference type="EMBL" id="CP115667">
    <property type="protein sequence ID" value="WBW50483.1"/>
    <property type="molecule type" value="Genomic_DNA"/>
</dbReference>
<gene>
    <name evidence="16" type="primary">coaX</name>
    <name evidence="17" type="ORF">O6R05_02760</name>
</gene>